<feature type="transmembrane region" description="Helical" evidence="1">
    <location>
        <begin position="177"/>
        <end position="198"/>
    </location>
</feature>
<protein>
    <submittedName>
        <fullName evidence="3">Uncharacterized protein LOC113794947</fullName>
    </submittedName>
</protein>
<evidence type="ECO:0000313" key="3">
    <source>
        <dbReference type="RefSeq" id="XP_027200914.1"/>
    </source>
</evidence>
<dbReference type="Proteomes" id="UP000515146">
    <property type="component" value="Unplaced"/>
</dbReference>
<dbReference type="RefSeq" id="XP_027200914.1">
    <property type="nucleotide sequence ID" value="XM_027345113.1"/>
</dbReference>
<reference evidence="3" key="1">
    <citation type="submission" date="2025-08" db="UniProtKB">
        <authorList>
            <consortium name="RefSeq"/>
        </authorList>
    </citation>
    <scope>IDENTIFICATION</scope>
    <source>
        <strain evidence="3">Airmid</strain>
    </source>
</reference>
<name>A0A6P6Y8N2_DERPT</name>
<keyword evidence="2" id="KW-1185">Reference proteome</keyword>
<proteinExistence type="predicted"/>
<feature type="transmembrane region" description="Helical" evidence="1">
    <location>
        <begin position="210"/>
        <end position="234"/>
    </location>
</feature>
<dbReference type="KEGG" id="dpte:113794947"/>
<evidence type="ECO:0000256" key="1">
    <source>
        <dbReference type="SAM" id="Phobius"/>
    </source>
</evidence>
<dbReference type="OrthoDB" id="6534141at2759"/>
<keyword evidence="1" id="KW-0812">Transmembrane</keyword>
<dbReference type="AlphaFoldDB" id="A0A6P6Y8N2"/>
<accession>A0A6P6Y8N2</accession>
<evidence type="ECO:0000313" key="2">
    <source>
        <dbReference type="Proteomes" id="UP000515146"/>
    </source>
</evidence>
<gene>
    <name evidence="3" type="primary">LOC113794947</name>
</gene>
<keyword evidence="1" id="KW-1133">Transmembrane helix</keyword>
<sequence>MLYLTDHELIAWRLLYDVSNRNYDHYRDSIIAKQNINITKTVINALSNDNNNKYNETISNSSPKIMHNSLARILKKNPKSFIDKLIIQFMLDIDLYKFEKLRLKIFSYAGLEQRIAFVMTMSILDFLDLFGKHKHLTNCINFRLNYSRKSFWRRFQRQHQHMTYCIMSSGHDVWNNMYLMGVMANIPLNIVCIYNLVFKSNSWNNELISLGFLSAQMYILSAIMAMTSTIHFFANQFKRQLPAIQLYMKDPSIKWQVHEFYERLTTTGIGFGYYCGRIALINYHNSFQLLISYFGLMLITFTFLRNNNQ</sequence>
<organism evidence="2 3">
    <name type="scientific">Dermatophagoides pteronyssinus</name>
    <name type="common">European house dust mite</name>
    <dbReference type="NCBI Taxonomy" id="6956"/>
    <lineage>
        <taxon>Eukaryota</taxon>
        <taxon>Metazoa</taxon>
        <taxon>Ecdysozoa</taxon>
        <taxon>Arthropoda</taxon>
        <taxon>Chelicerata</taxon>
        <taxon>Arachnida</taxon>
        <taxon>Acari</taxon>
        <taxon>Acariformes</taxon>
        <taxon>Sarcoptiformes</taxon>
        <taxon>Astigmata</taxon>
        <taxon>Psoroptidia</taxon>
        <taxon>Analgoidea</taxon>
        <taxon>Pyroglyphidae</taxon>
        <taxon>Dermatophagoidinae</taxon>
        <taxon>Dermatophagoides</taxon>
    </lineage>
</organism>
<feature type="transmembrane region" description="Helical" evidence="1">
    <location>
        <begin position="286"/>
        <end position="304"/>
    </location>
</feature>
<keyword evidence="1" id="KW-0472">Membrane</keyword>
<dbReference type="InParanoid" id="A0A6P6Y8N2"/>